<proteinExistence type="predicted"/>
<evidence type="ECO:0000313" key="1">
    <source>
        <dbReference type="EMBL" id="CAA9348853.1"/>
    </source>
</evidence>
<name>A0A6J4M395_9CYAN</name>
<sequence>CSKRKQPTSLKNLVALPKAATNSNGQLTAKLITPVWRLMENF</sequence>
<dbReference type="EMBL" id="CADCTZ010000502">
    <property type="protein sequence ID" value="CAA9348853.1"/>
    <property type="molecule type" value="Genomic_DNA"/>
</dbReference>
<dbReference type="AlphaFoldDB" id="A0A6J4M395"/>
<feature type="non-terminal residue" evidence="1">
    <location>
        <position position="42"/>
    </location>
</feature>
<gene>
    <name evidence="1" type="ORF">AVDCRST_MAG84-2760</name>
</gene>
<protein>
    <submittedName>
        <fullName evidence="1">Uncharacterized protein</fullName>
    </submittedName>
</protein>
<feature type="non-terminal residue" evidence="1">
    <location>
        <position position="1"/>
    </location>
</feature>
<organism evidence="1">
    <name type="scientific">uncultured Microcoleus sp</name>
    <dbReference type="NCBI Taxonomy" id="259945"/>
    <lineage>
        <taxon>Bacteria</taxon>
        <taxon>Bacillati</taxon>
        <taxon>Cyanobacteriota</taxon>
        <taxon>Cyanophyceae</taxon>
        <taxon>Oscillatoriophycideae</taxon>
        <taxon>Oscillatoriales</taxon>
        <taxon>Microcoleaceae</taxon>
        <taxon>Microcoleus</taxon>
        <taxon>environmental samples</taxon>
    </lineage>
</organism>
<accession>A0A6J4M395</accession>
<reference evidence="1" key="1">
    <citation type="submission" date="2020-02" db="EMBL/GenBank/DDBJ databases">
        <authorList>
            <person name="Meier V. D."/>
        </authorList>
    </citation>
    <scope>NUCLEOTIDE SEQUENCE</scope>
    <source>
        <strain evidence="1">AVDCRST_MAG84</strain>
    </source>
</reference>